<dbReference type="InterPro" id="IPR030678">
    <property type="entry name" value="Peptide/Ni-bd"/>
</dbReference>
<dbReference type="PANTHER" id="PTHR30290">
    <property type="entry name" value="PERIPLASMIC BINDING COMPONENT OF ABC TRANSPORTER"/>
    <property type="match status" value="1"/>
</dbReference>
<feature type="domain" description="Solute-binding protein family 5" evidence="2">
    <location>
        <begin position="78"/>
        <end position="444"/>
    </location>
</feature>
<dbReference type="CDD" id="cd08490">
    <property type="entry name" value="PBP2_NikA_DppA_OppA_like_3"/>
    <property type="match status" value="1"/>
</dbReference>
<protein>
    <submittedName>
        <fullName evidence="3">ABC transporter substrate-binding protein</fullName>
    </submittedName>
</protein>
<evidence type="ECO:0000259" key="2">
    <source>
        <dbReference type="Pfam" id="PF00496"/>
    </source>
</evidence>
<dbReference type="InterPro" id="IPR039424">
    <property type="entry name" value="SBP_5"/>
</dbReference>
<sequence>MNFRKKIAACLLVVLVAGALLSGCGAGSSTGDEKVLNFGCTNFSDSLDPSTMTNAAWCVSRYSIGEGLYRFDEEMNAQPYLAEKYTVDDSNRVWTFKIKDGIKFSNGKDVTATAVADSIQYMYDQEKSGKGNSTPSVYMQIESMTADDDSNEVKIVTAKPYADLCAVLAHPYFSILDVKAGTDLSNEPIGTGPYAIEKYDAGVSIAMTANPYYWNGTVPYDKVNVIFIDDSSTKAMALQSGDVDVVENIVTSSDLDKLRKSKDFNVSETIGMRIGFSYMNQKGVLADDSLRKAVLLALDDETMCDVTVGGMYTAGASVLPSTLDYGYDQLTDATPYDVDAAKKLLDDAGIVDTDGDGYRELNGKNINLNYLTYDSRNLTDFAEAVATQLDVVGIKATVKTTDADTEWNLLVAGEYDLLATNWMTVPVGDPYSYLDNWYSKSTANYCGYENAEYDRLYEQLEKEMDLSGRIELIKQLQQILIDDSAALVHGYYHSNMCSSTAVTGANINTADYYWITTAMKPAK</sequence>
<accession>A0A858BS32</accession>
<dbReference type="GO" id="GO:0043190">
    <property type="term" value="C:ATP-binding cassette (ABC) transporter complex"/>
    <property type="evidence" value="ECO:0007669"/>
    <property type="project" value="InterPro"/>
</dbReference>
<dbReference type="GO" id="GO:1904680">
    <property type="term" value="F:peptide transmembrane transporter activity"/>
    <property type="evidence" value="ECO:0007669"/>
    <property type="project" value="TreeGrafter"/>
</dbReference>
<dbReference type="Gene3D" id="3.10.105.10">
    <property type="entry name" value="Dipeptide-binding Protein, Domain 3"/>
    <property type="match status" value="1"/>
</dbReference>
<dbReference type="Pfam" id="PF00496">
    <property type="entry name" value="SBP_bac_5"/>
    <property type="match status" value="1"/>
</dbReference>
<dbReference type="AlphaFoldDB" id="A0A858BS32"/>
<feature type="chain" id="PRO_5039233064" evidence="1">
    <location>
        <begin position="27"/>
        <end position="523"/>
    </location>
</feature>
<dbReference type="SUPFAM" id="SSF53850">
    <property type="entry name" value="Periplasmic binding protein-like II"/>
    <property type="match status" value="1"/>
</dbReference>
<dbReference type="Proteomes" id="UP000466848">
    <property type="component" value="Chromosome"/>
</dbReference>
<proteinExistence type="predicted"/>
<evidence type="ECO:0000256" key="1">
    <source>
        <dbReference type="SAM" id="SignalP"/>
    </source>
</evidence>
<dbReference type="RefSeq" id="WP_163064929.1">
    <property type="nucleotide sequence ID" value="NZ_CP048649.1"/>
</dbReference>
<evidence type="ECO:0000313" key="3">
    <source>
        <dbReference type="EMBL" id="QIB68009.1"/>
    </source>
</evidence>
<dbReference type="Gene3D" id="3.40.190.10">
    <property type="entry name" value="Periplasmic binding protein-like II"/>
    <property type="match status" value="1"/>
</dbReference>
<evidence type="ECO:0000313" key="4">
    <source>
        <dbReference type="Proteomes" id="UP000466848"/>
    </source>
</evidence>
<reference evidence="3 4" key="1">
    <citation type="submission" date="2020-02" db="EMBL/GenBank/DDBJ databases">
        <authorList>
            <person name="Kim Y.B."/>
            <person name="Roh S.W."/>
        </authorList>
    </citation>
    <scope>NUCLEOTIDE SEQUENCE [LARGE SCALE GENOMIC DNA]</scope>
    <source>
        <strain evidence="3 4">DSM 103574</strain>
    </source>
</reference>
<organism evidence="3 4">
    <name type="scientific">Aminipila butyrica</name>
    <dbReference type="NCBI Taxonomy" id="433296"/>
    <lineage>
        <taxon>Bacteria</taxon>
        <taxon>Bacillati</taxon>
        <taxon>Bacillota</taxon>
        <taxon>Clostridia</taxon>
        <taxon>Peptostreptococcales</taxon>
        <taxon>Anaerovoracaceae</taxon>
        <taxon>Aminipila</taxon>
    </lineage>
</organism>
<dbReference type="GO" id="GO:0015833">
    <property type="term" value="P:peptide transport"/>
    <property type="evidence" value="ECO:0007669"/>
    <property type="project" value="TreeGrafter"/>
</dbReference>
<keyword evidence="4" id="KW-1185">Reference proteome</keyword>
<dbReference type="PROSITE" id="PS51257">
    <property type="entry name" value="PROKAR_LIPOPROTEIN"/>
    <property type="match status" value="1"/>
</dbReference>
<gene>
    <name evidence="3" type="ORF">Ami103574_01220</name>
</gene>
<dbReference type="EMBL" id="CP048649">
    <property type="protein sequence ID" value="QIB68009.1"/>
    <property type="molecule type" value="Genomic_DNA"/>
</dbReference>
<dbReference type="Gene3D" id="3.90.76.10">
    <property type="entry name" value="Dipeptide-binding Protein, Domain 1"/>
    <property type="match status" value="1"/>
</dbReference>
<dbReference type="PANTHER" id="PTHR30290:SF81">
    <property type="entry name" value="OLIGOPEPTIDE-BINDING PROTEIN OPPA"/>
    <property type="match status" value="1"/>
</dbReference>
<keyword evidence="1" id="KW-0732">Signal</keyword>
<feature type="signal peptide" evidence="1">
    <location>
        <begin position="1"/>
        <end position="26"/>
    </location>
</feature>
<dbReference type="InterPro" id="IPR000914">
    <property type="entry name" value="SBP_5_dom"/>
</dbReference>
<dbReference type="KEGG" id="abut:Ami103574_01220"/>
<dbReference type="PIRSF" id="PIRSF002741">
    <property type="entry name" value="MppA"/>
    <property type="match status" value="1"/>
</dbReference>
<name>A0A858BS32_9FIRM</name>
<dbReference type="GO" id="GO:0042597">
    <property type="term" value="C:periplasmic space"/>
    <property type="evidence" value="ECO:0007669"/>
    <property type="project" value="UniProtKB-ARBA"/>
</dbReference>